<reference evidence="2 3" key="1">
    <citation type="submission" date="2019-03" db="EMBL/GenBank/DDBJ databases">
        <title>First draft genome of Liparis tanakae, snailfish: a comprehensive survey of snailfish specific genes.</title>
        <authorList>
            <person name="Kim W."/>
            <person name="Song I."/>
            <person name="Jeong J.-H."/>
            <person name="Kim D."/>
            <person name="Kim S."/>
            <person name="Ryu S."/>
            <person name="Song J.Y."/>
            <person name="Lee S.K."/>
        </authorList>
    </citation>
    <scope>NUCLEOTIDE SEQUENCE [LARGE SCALE GENOMIC DNA]</scope>
    <source>
        <tissue evidence="2">Muscle</tissue>
    </source>
</reference>
<evidence type="ECO:0000313" key="2">
    <source>
        <dbReference type="EMBL" id="TNN56645.1"/>
    </source>
</evidence>
<dbReference type="EMBL" id="SRLO01000424">
    <property type="protein sequence ID" value="TNN56645.1"/>
    <property type="molecule type" value="Genomic_DNA"/>
</dbReference>
<protein>
    <submittedName>
        <fullName evidence="2">Uncharacterized protein</fullName>
    </submittedName>
</protein>
<proteinExistence type="predicted"/>
<keyword evidence="1" id="KW-0812">Transmembrane</keyword>
<comment type="caution">
    <text evidence="2">The sequence shown here is derived from an EMBL/GenBank/DDBJ whole genome shotgun (WGS) entry which is preliminary data.</text>
</comment>
<feature type="transmembrane region" description="Helical" evidence="1">
    <location>
        <begin position="26"/>
        <end position="51"/>
    </location>
</feature>
<sequence>MTNPENAQLIQPPITIMGSTLVRFPFIISVSMLTDVPVMGFLGTTFLLTVLKKPVSASLKKCFLIAND</sequence>
<evidence type="ECO:0000256" key="1">
    <source>
        <dbReference type="SAM" id="Phobius"/>
    </source>
</evidence>
<gene>
    <name evidence="2" type="ORF">EYF80_033182</name>
</gene>
<accession>A0A4Z2GU30</accession>
<evidence type="ECO:0000313" key="3">
    <source>
        <dbReference type="Proteomes" id="UP000314294"/>
    </source>
</evidence>
<keyword evidence="1" id="KW-1133">Transmembrane helix</keyword>
<dbReference type="AlphaFoldDB" id="A0A4Z2GU30"/>
<organism evidence="2 3">
    <name type="scientific">Liparis tanakae</name>
    <name type="common">Tanaka's snailfish</name>
    <dbReference type="NCBI Taxonomy" id="230148"/>
    <lineage>
        <taxon>Eukaryota</taxon>
        <taxon>Metazoa</taxon>
        <taxon>Chordata</taxon>
        <taxon>Craniata</taxon>
        <taxon>Vertebrata</taxon>
        <taxon>Euteleostomi</taxon>
        <taxon>Actinopterygii</taxon>
        <taxon>Neopterygii</taxon>
        <taxon>Teleostei</taxon>
        <taxon>Neoteleostei</taxon>
        <taxon>Acanthomorphata</taxon>
        <taxon>Eupercaria</taxon>
        <taxon>Perciformes</taxon>
        <taxon>Cottioidei</taxon>
        <taxon>Cottales</taxon>
        <taxon>Liparidae</taxon>
        <taxon>Liparis</taxon>
    </lineage>
</organism>
<dbReference type="Proteomes" id="UP000314294">
    <property type="component" value="Unassembled WGS sequence"/>
</dbReference>
<name>A0A4Z2GU30_9TELE</name>
<keyword evidence="3" id="KW-1185">Reference proteome</keyword>
<keyword evidence="1" id="KW-0472">Membrane</keyword>